<proteinExistence type="predicted"/>
<name>R7QMG9_CHOCR</name>
<gene>
    <name evidence="2" type="ORF">CHC_T00006753001</name>
</gene>
<protein>
    <submittedName>
        <fullName evidence="2">Uncharacterized protein</fullName>
    </submittedName>
</protein>
<feature type="region of interest" description="Disordered" evidence="1">
    <location>
        <begin position="236"/>
        <end position="263"/>
    </location>
</feature>
<evidence type="ECO:0000256" key="1">
    <source>
        <dbReference type="SAM" id="MobiDB-lite"/>
    </source>
</evidence>
<feature type="compositionally biased region" description="Polar residues" evidence="1">
    <location>
        <begin position="302"/>
        <end position="319"/>
    </location>
</feature>
<evidence type="ECO:0000313" key="2">
    <source>
        <dbReference type="EMBL" id="CDF39707.1"/>
    </source>
</evidence>
<evidence type="ECO:0000313" key="3">
    <source>
        <dbReference type="Proteomes" id="UP000012073"/>
    </source>
</evidence>
<sequence length="462" mass="51681">MPAPQPFSHMSFYPTPMSVPPATSAMSGHHPLAHRPMDRCHKCHQIVSPLDKIVLSCGCTPFHMECIDKVKDEARRSNQYIKSPPISKFKCPRCYDPVVNWHRVLGPPLQRESPTRPHSGPSNFYPMPQPYTLPGYPGSSACESHRSQPIPIPTVVQEQQPQGPYGGNSWTPMHEAASPSGAADHDMRHTDWHRQFPVSWPQRPMPSFRLPPGRGSAFPSQLSQNEGLDVLAPATEAASAPPLSPKDQSPLLHHTTIPSFDSKDESLRTYSHSFDPKIHVSFEKTRWGADEGFAPVCGTPEGPSTSTRSLWNVHSSSLPDTARQEAKFSHHSQPDEDIVRRMPSVPKVMPRSPSPGPKHREPKGREREGSYERAHKTKHEREGGSGQHSRRRFATVRGTASFQPQDNWDGEGGKPDMILHVKMHLIKDQWRGSCPHCQNTTRCQEERREGGRCGKHPSAGRR</sequence>
<dbReference type="RefSeq" id="XP_005710001.1">
    <property type="nucleotide sequence ID" value="XM_005709944.1"/>
</dbReference>
<feature type="compositionally biased region" description="Basic and acidic residues" evidence="1">
    <location>
        <begin position="443"/>
        <end position="452"/>
    </location>
</feature>
<feature type="region of interest" description="Disordered" evidence="1">
    <location>
        <begin position="298"/>
        <end position="414"/>
    </location>
</feature>
<accession>R7QMG9</accession>
<organism evidence="2 3">
    <name type="scientific">Chondrus crispus</name>
    <name type="common">Carrageen Irish moss</name>
    <name type="synonym">Polymorpha crispa</name>
    <dbReference type="NCBI Taxonomy" id="2769"/>
    <lineage>
        <taxon>Eukaryota</taxon>
        <taxon>Rhodophyta</taxon>
        <taxon>Florideophyceae</taxon>
        <taxon>Rhodymeniophycidae</taxon>
        <taxon>Gigartinales</taxon>
        <taxon>Gigartinaceae</taxon>
        <taxon>Chondrus</taxon>
    </lineage>
</organism>
<feature type="region of interest" description="Disordered" evidence="1">
    <location>
        <begin position="157"/>
        <end position="223"/>
    </location>
</feature>
<dbReference type="Proteomes" id="UP000012073">
    <property type="component" value="Unassembled WGS sequence"/>
</dbReference>
<keyword evidence="3" id="KW-1185">Reference proteome</keyword>
<dbReference type="AlphaFoldDB" id="R7QMG9"/>
<feature type="region of interest" description="Disordered" evidence="1">
    <location>
        <begin position="437"/>
        <end position="462"/>
    </location>
</feature>
<dbReference type="Gramene" id="CDF39707">
    <property type="protein sequence ID" value="CDF39707"/>
    <property type="gene ID" value="CHC_T00006753001"/>
</dbReference>
<feature type="compositionally biased region" description="Basic and acidic residues" evidence="1">
    <location>
        <begin position="363"/>
        <end position="383"/>
    </location>
</feature>
<feature type="compositionally biased region" description="Basic and acidic residues" evidence="1">
    <location>
        <begin position="183"/>
        <end position="194"/>
    </location>
</feature>
<reference evidence="3" key="1">
    <citation type="journal article" date="2013" name="Proc. Natl. Acad. Sci. U.S.A.">
        <title>Genome structure and metabolic features in the red seaweed Chondrus crispus shed light on evolution of the Archaeplastida.</title>
        <authorList>
            <person name="Collen J."/>
            <person name="Porcel B."/>
            <person name="Carre W."/>
            <person name="Ball S.G."/>
            <person name="Chaparro C."/>
            <person name="Tonon T."/>
            <person name="Barbeyron T."/>
            <person name="Michel G."/>
            <person name="Noel B."/>
            <person name="Valentin K."/>
            <person name="Elias M."/>
            <person name="Artiguenave F."/>
            <person name="Arun A."/>
            <person name="Aury J.M."/>
            <person name="Barbosa-Neto J.F."/>
            <person name="Bothwell J.H."/>
            <person name="Bouget F.Y."/>
            <person name="Brillet L."/>
            <person name="Cabello-Hurtado F."/>
            <person name="Capella-Gutierrez S."/>
            <person name="Charrier B."/>
            <person name="Cladiere L."/>
            <person name="Cock J.M."/>
            <person name="Coelho S.M."/>
            <person name="Colleoni C."/>
            <person name="Czjzek M."/>
            <person name="Da Silva C."/>
            <person name="Delage L."/>
            <person name="Denoeud F."/>
            <person name="Deschamps P."/>
            <person name="Dittami S.M."/>
            <person name="Gabaldon T."/>
            <person name="Gachon C.M."/>
            <person name="Groisillier A."/>
            <person name="Herve C."/>
            <person name="Jabbari K."/>
            <person name="Katinka M."/>
            <person name="Kloareg B."/>
            <person name="Kowalczyk N."/>
            <person name="Labadie K."/>
            <person name="Leblanc C."/>
            <person name="Lopez P.J."/>
            <person name="McLachlan D.H."/>
            <person name="Meslet-Cladiere L."/>
            <person name="Moustafa A."/>
            <person name="Nehr Z."/>
            <person name="Nyvall Collen P."/>
            <person name="Panaud O."/>
            <person name="Partensky F."/>
            <person name="Poulain J."/>
            <person name="Rensing S.A."/>
            <person name="Rousvoal S."/>
            <person name="Samson G."/>
            <person name="Symeonidi A."/>
            <person name="Weissenbach J."/>
            <person name="Zambounis A."/>
            <person name="Wincker P."/>
            <person name="Boyen C."/>
        </authorList>
    </citation>
    <scope>NUCLEOTIDE SEQUENCE [LARGE SCALE GENOMIC DNA]</scope>
    <source>
        <strain evidence="3">cv. Stackhouse</strain>
    </source>
</reference>
<feature type="compositionally biased region" description="Basic residues" evidence="1">
    <location>
        <begin position="453"/>
        <end position="462"/>
    </location>
</feature>
<dbReference type="KEGG" id="ccp:CHC_T00006753001"/>
<dbReference type="GeneID" id="17317733"/>
<feature type="compositionally biased region" description="Basic and acidic residues" evidence="1">
    <location>
        <begin position="322"/>
        <end position="340"/>
    </location>
</feature>
<dbReference type="EMBL" id="HG002070">
    <property type="protein sequence ID" value="CDF39707.1"/>
    <property type="molecule type" value="Genomic_DNA"/>
</dbReference>